<dbReference type="EC" id="3.5.2.6" evidence="3"/>
<dbReference type="Proteomes" id="UP000706891">
    <property type="component" value="Unassembled WGS sequence"/>
</dbReference>
<dbReference type="AlphaFoldDB" id="A0A938WU24"/>
<dbReference type="PANTHER" id="PTHR35333:SF3">
    <property type="entry name" value="BETA-LACTAMASE-TYPE TRANSPEPTIDASE FOLD CONTAINING PROTEIN"/>
    <property type="match status" value="1"/>
</dbReference>
<sequence>MRSFITAMLAALLPAFCMAQTTEEEITDIINGKPAKVGVAWIVDGKEHSVNNADCYPLMSVFKLHGAIAALRQMERRGTPTDTLVRINASQVTRNTYTPMLERYSESGFTIRFDSLLQYSVAESDNNACDIIISMAGGMEGVNAEMRAIGLADYSLSETEISMQADPMRSYDNCSTPLSVAILFKKLFEENILGEPYATLLKHILISTTTGQDKIKAALEPGMLIAHKTGTGFTLDDGTKIADNDAGVVLLPDGRRIYISALVKDSKLGSKENAKLIADMARIIIRDAVKK</sequence>
<feature type="domain" description="Beta-lactamase class A catalytic" evidence="5">
    <location>
        <begin position="44"/>
        <end position="262"/>
    </location>
</feature>
<evidence type="ECO:0000259" key="5">
    <source>
        <dbReference type="Pfam" id="PF13354"/>
    </source>
</evidence>
<comment type="similarity">
    <text evidence="2">Belongs to the class-A beta-lactamase family.</text>
</comment>
<dbReference type="InterPro" id="IPR045155">
    <property type="entry name" value="Beta-lactam_cat"/>
</dbReference>
<keyword evidence="7" id="KW-1185">Reference proteome</keyword>
<dbReference type="PANTHER" id="PTHR35333">
    <property type="entry name" value="BETA-LACTAMASE"/>
    <property type="match status" value="1"/>
</dbReference>
<feature type="chain" id="PRO_5037604906" description="beta-lactamase" evidence="4">
    <location>
        <begin position="20"/>
        <end position="291"/>
    </location>
</feature>
<dbReference type="PRINTS" id="PR00118">
    <property type="entry name" value="BLACTAMASEA"/>
</dbReference>
<evidence type="ECO:0000256" key="1">
    <source>
        <dbReference type="ARBA" id="ARBA00001526"/>
    </source>
</evidence>
<proteinExistence type="inferred from homology"/>
<protein>
    <recommendedName>
        <fullName evidence="3">beta-lactamase</fullName>
        <ecNumber evidence="3">3.5.2.6</ecNumber>
    </recommendedName>
</protein>
<dbReference type="Pfam" id="PF13354">
    <property type="entry name" value="Beta-lactamase2"/>
    <property type="match status" value="1"/>
</dbReference>
<evidence type="ECO:0000256" key="3">
    <source>
        <dbReference type="ARBA" id="ARBA00012865"/>
    </source>
</evidence>
<reference evidence="6" key="1">
    <citation type="submission" date="2020-08" db="EMBL/GenBank/DDBJ databases">
        <authorList>
            <person name="Cejkova D."/>
            <person name="Kubasova T."/>
            <person name="Jahodarova E."/>
            <person name="Rychlik I."/>
        </authorList>
    </citation>
    <scope>NUCLEOTIDE SEQUENCE</scope>
    <source>
        <strain evidence="6">An824</strain>
    </source>
</reference>
<gene>
    <name evidence="6" type="primary">bla</name>
    <name evidence="6" type="ORF">H6A34_10250</name>
</gene>
<evidence type="ECO:0000256" key="4">
    <source>
        <dbReference type="SAM" id="SignalP"/>
    </source>
</evidence>
<name>A0A938WU24_9BACT</name>
<dbReference type="InterPro" id="IPR012338">
    <property type="entry name" value="Beta-lactam/transpept-like"/>
</dbReference>
<feature type="signal peptide" evidence="4">
    <location>
        <begin position="1"/>
        <end position="19"/>
    </location>
</feature>
<evidence type="ECO:0000313" key="6">
    <source>
        <dbReference type="EMBL" id="MBM6674253.1"/>
    </source>
</evidence>
<dbReference type="GO" id="GO:0008800">
    <property type="term" value="F:beta-lactamase activity"/>
    <property type="evidence" value="ECO:0007669"/>
    <property type="project" value="UniProtKB-EC"/>
</dbReference>
<reference evidence="6" key="2">
    <citation type="journal article" date="2021" name="Sci. Rep.">
        <title>The distribution of antibiotic resistance genes in chicken gut microbiota commensals.</title>
        <authorList>
            <person name="Juricova H."/>
            <person name="Matiasovicova J."/>
            <person name="Kubasova T."/>
            <person name="Cejkova D."/>
            <person name="Rychlik I."/>
        </authorList>
    </citation>
    <scope>NUCLEOTIDE SEQUENCE</scope>
    <source>
        <strain evidence="6">An824</strain>
    </source>
</reference>
<dbReference type="RefSeq" id="WP_205105436.1">
    <property type="nucleotide sequence ID" value="NZ_JACJJG010000063.1"/>
</dbReference>
<dbReference type="SUPFAM" id="SSF56601">
    <property type="entry name" value="beta-lactamase/transpeptidase-like"/>
    <property type="match status" value="1"/>
</dbReference>
<comment type="catalytic activity">
    <reaction evidence="1">
        <text>a beta-lactam + H2O = a substituted beta-amino acid</text>
        <dbReference type="Rhea" id="RHEA:20401"/>
        <dbReference type="ChEBI" id="CHEBI:15377"/>
        <dbReference type="ChEBI" id="CHEBI:35627"/>
        <dbReference type="ChEBI" id="CHEBI:140347"/>
        <dbReference type="EC" id="3.5.2.6"/>
    </reaction>
</comment>
<dbReference type="NCBIfam" id="NF033103">
    <property type="entry name" value="bla_class_A"/>
    <property type="match status" value="1"/>
</dbReference>
<dbReference type="GO" id="GO:0030655">
    <property type="term" value="P:beta-lactam antibiotic catabolic process"/>
    <property type="evidence" value="ECO:0007669"/>
    <property type="project" value="InterPro"/>
</dbReference>
<comment type="caution">
    <text evidence="6">The sequence shown here is derived from an EMBL/GenBank/DDBJ whole genome shotgun (WGS) entry which is preliminary data.</text>
</comment>
<accession>A0A938WU24</accession>
<dbReference type="Gene3D" id="3.40.710.10">
    <property type="entry name" value="DD-peptidase/beta-lactamase superfamily"/>
    <property type="match status" value="1"/>
</dbReference>
<evidence type="ECO:0000256" key="2">
    <source>
        <dbReference type="ARBA" id="ARBA00009009"/>
    </source>
</evidence>
<keyword evidence="4" id="KW-0732">Signal</keyword>
<dbReference type="GO" id="GO:0046677">
    <property type="term" value="P:response to antibiotic"/>
    <property type="evidence" value="ECO:0007669"/>
    <property type="project" value="InterPro"/>
</dbReference>
<dbReference type="EMBL" id="JACJJG010000063">
    <property type="protein sequence ID" value="MBM6674253.1"/>
    <property type="molecule type" value="Genomic_DNA"/>
</dbReference>
<evidence type="ECO:0000313" key="7">
    <source>
        <dbReference type="Proteomes" id="UP000706891"/>
    </source>
</evidence>
<dbReference type="InterPro" id="IPR000871">
    <property type="entry name" value="Beta-lactam_class-A"/>
</dbReference>
<organism evidence="6 7">
    <name type="scientific">Marseilla massiliensis</name>
    <dbReference type="NCBI Taxonomy" id="1841864"/>
    <lineage>
        <taxon>Bacteria</taxon>
        <taxon>Pseudomonadati</taxon>
        <taxon>Bacteroidota</taxon>
        <taxon>Bacteroidia</taxon>
        <taxon>Bacteroidales</taxon>
        <taxon>Prevotellaceae</taxon>
        <taxon>Marseilla</taxon>
    </lineage>
</organism>